<dbReference type="Pfam" id="PF09835">
    <property type="entry name" value="DUF2062"/>
    <property type="match status" value="1"/>
</dbReference>
<dbReference type="RefSeq" id="WP_032523962.1">
    <property type="nucleotide sequence ID" value="NZ_CP138934.1"/>
</dbReference>
<reference evidence="4" key="1">
    <citation type="journal article" date="2014" name="Sci. Data">
        <title>Genomes of diverse isolates of the marine cyanobacterium Prochlorococcus.</title>
        <authorList>
            <person name="Biller S."/>
            <person name="Berube P."/>
            <person name="Thompson J."/>
            <person name="Kelly L."/>
            <person name="Roggensack S."/>
            <person name="Awad L."/>
            <person name="Roache-Johnson K."/>
            <person name="Ding H."/>
            <person name="Giovannoni S.J."/>
            <person name="Moore L.R."/>
            <person name="Chisholm S.W."/>
        </authorList>
    </citation>
    <scope>NUCLEOTIDE SEQUENCE [LARGE SCALE GENOMIC DNA]</scope>
    <source>
        <strain evidence="4">GP2</strain>
    </source>
</reference>
<sequence length="147" mass="16594">MRFKRDITYKKILSLFRNQNGSPFFNATGLAIGVFSGCFPFFGFQTLIGVFLAKIAKGNIVLAAIGTWISNPFTYIPLYYFNYKVGSIFFNNSSNKILEKNLVIDDLWNQGRIFSLKLLLGSSFVGILLALICGSIAFFIYKIKSKR</sequence>
<dbReference type="EMBL" id="JNAH01000003">
    <property type="protein sequence ID" value="KGF88427.1"/>
    <property type="molecule type" value="Genomic_DNA"/>
</dbReference>
<name>A0A0A1ZFS4_PROMR</name>
<dbReference type="InterPro" id="IPR018639">
    <property type="entry name" value="DUF2062"/>
</dbReference>
<evidence type="ECO:0000313" key="4">
    <source>
        <dbReference type="Proteomes" id="UP000030598"/>
    </source>
</evidence>
<keyword evidence="1" id="KW-1133">Transmembrane helix</keyword>
<gene>
    <name evidence="3" type="ORF">EU91_0360</name>
</gene>
<dbReference type="PANTHER" id="PTHR40547">
    <property type="entry name" value="SLL0298 PROTEIN"/>
    <property type="match status" value="1"/>
</dbReference>
<proteinExistence type="predicted"/>
<protein>
    <recommendedName>
        <fullName evidence="2">DUF2062 domain-containing protein</fullName>
    </recommendedName>
</protein>
<feature type="transmembrane region" description="Helical" evidence="1">
    <location>
        <begin position="30"/>
        <end position="53"/>
    </location>
</feature>
<dbReference type="STRING" id="59925.EU91_0360"/>
<evidence type="ECO:0000256" key="1">
    <source>
        <dbReference type="SAM" id="Phobius"/>
    </source>
</evidence>
<feature type="domain" description="DUF2062" evidence="2">
    <location>
        <begin position="11"/>
        <end position="146"/>
    </location>
</feature>
<keyword evidence="1" id="KW-0812">Transmembrane</keyword>
<comment type="caution">
    <text evidence="3">The sequence shown here is derived from an EMBL/GenBank/DDBJ whole genome shotgun (WGS) entry which is preliminary data.</text>
</comment>
<feature type="transmembrane region" description="Helical" evidence="1">
    <location>
        <begin position="60"/>
        <end position="81"/>
    </location>
</feature>
<organism evidence="3 4">
    <name type="scientific">Prochlorococcus marinus str. GP2</name>
    <dbReference type="NCBI Taxonomy" id="59925"/>
    <lineage>
        <taxon>Bacteria</taxon>
        <taxon>Bacillati</taxon>
        <taxon>Cyanobacteriota</taxon>
        <taxon>Cyanophyceae</taxon>
        <taxon>Synechococcales</taxon>
        <taxon>Prochlorococcaceae</taxon>
        <taxon>Prochlorococcus</taxon>
    </lineage>
</organism>
<feature type="transmembrane region" description="Helical" evidence="1">
    <location>
        <begin position="118"/>
        <end position="141"/>
    </location>
</feature>
<accession>A0A0A1ZFS4</accession>
<dbReference type="AlphaFoldDB" id="A0A0A1ZFS4"/>
<dbReference type="Proteomes" id="UP000030598">
    <property type="component" value="Unassembled WGS sequence"/>
</dbReference>
<dbReference type="eggNOG" id="COG3216">
    <property type="taxonomic scope" value="Bacteria"/>
</dbReference>
<evidence type="ECO:0000259" key="2">
    <source>
        <dbReference type="Pfam" id="PF09835"/>
    </source>
</evidence>
<evidence type="ECO:0000313" key="3">
    <source>
        <dbReference type="EMBL" id="KGF88427.1"/>
    </source>
</evidence>
<dbReference type="PANTHER" id="PTHR40547:SF1">
    <property type="entry name" value="SLL0298 PROTEIN"/>
    <property type="match status" value="1"/>
</dbReference>
<keyword evidence="1" id="KW-0472">Membrane</keyword>
<dbReference type="OrthoDB" id="9794343at2"/>